<dbReference type="PANTHER" id="PTHR34374:SF1">
    <property type="entry name" value="LARGE RIBOSOMAL RNA SUBUNIT ACCUMULATION PROTEIN YCED HOMOLOG 1, CHLOROPLASTIC"/>
    <property type="match status" value="1"/>
</dbReference>
<accession>A0ABP6Z1I0</accession>
<proteinExistence type="predicted"/>
<gene>
    <name evidence="2" type="ORF">GCM10022223_08830</name>
</gene>
<dbReference type="Pfam" id="PF02620">
    <property type="entry name" value="YceD"/>
    <property type="match status" value="1"/>
</dbReference>
<evidence type="ECO:0000313" key="2">
    <source>
        <dbReference type="EMBL" id="GAA3595882.1"/>
    </source>
</evidence>
<feature type="region of interest" description="Disordered" evidence="1">
    <location>
        <begin position="193"/>
        <end position="215"/>
    </location>
</feature>
<comment type="caution">
    <text evidence="2">The sequence shown here is derived from an EMBL/GenBank/DDBJ whole genome shotgun (WGS) entry which is preliminary data.</text>
</comment>
<evidence type="ECO:0000313" key="3">
    <source>
        <dbReference type="Proteomes" id="UP001501074"/>
    </source>
</evidence>
<dbReference type="EMBL" id="BAAAZO010000001">
    <property type="protein sequence ID" value="GAA3595882.1"/>
    <property type="molecule type" value="Genomic_DNA"/>
</dbReference>
<sequence>MAASPLRTGTVSCRENTIRLNARSPYVLDTRELGRRPGSMRKVQRTVPAPAELGTEVIGIPEGTDVKLDLRLEAVMEGVLVSGTVSAEAVGECIRCLEEVRLGLNVQIAELFSYPENRVAEDQDDDRQEVEEDMINLEPALRDAVVSELPFQPVCREDCPGLCSECGVRLADDPDHSHEVADPRWAALQGILTDGVSSKDSGSPTVGDTDEPKES</sequence>
<keyword evidence="3" id="KW-1185">Reference proteome</keyword>
<feature type="compositionally biased region" description="Polar residues" evidence="1">
    <location>
        <begin position="195"/>
        <end position="206"/>
    </location>
</feature>
<evidence type="ECO:0000256" key="1">
    <source>
        <dbReference type="SAM" id="MobiDB-lite"/>
    </source>
</evidence>
<name>A0ABP6Z1I0_9ACTN</name>
<protein>
    <submittedName>
        <fullName evidence="2">DUF177 domain-containing protein</fullName>
    </submittedName>
</protein>
<dbReference type="PANTHER" id="PTHR34374">
    <property type="entry name" value="LARGE RIBOSOMAL RNA SUBUNIT ACCUMULATION PROTEIN YCED HOMOLOG 1, CHLOROPLASTIC"/>
    <property type="match status" value="1"/>
</dbReference>
<organism evidence="2 3">
    <name type="scientific">Kineosporia mesophila</name>
    <dbReference type="NCBI Taxonomy" id="566012"/>
    <lineage>
        <taxon>Bacteria</taxon>
        <taxon>Bacillati</taxon>
        <taxon>Actinomycetota</taxon>
        <taxon>Actinomycetes</taxon>
        <taxon>Kineosporiales</taxon>
        <taxon>Kineosporiaceae</taxon>
        <taxon>Kineosporia</taxon>
    </lineage>
</organism>
<reference evidence="3" key="1">
    <citation type="journal article" date="2019" name="Int. J. Syst. Evol. Microbiol.">
        <title>The Global Catalogue of Microorganisms (GCM) 10K type strain sequencing project: providing services to taxonomists for standard genome sequencing and annotation.</title>
        <authorList>
            <consortium name="The Broad Institute Genomics Platform"/>
            <consortium name="The Broad Institute Genome Sequencing Center for Infectious Disease"/>
            <person name="Wu L."/>
            <person name="Ma J."/>
        </authorList>
    </citation>
    <scope>NUCLEOTIDE SEQUENCE [LARGE SCALE GENOMIC DNA]</scope>
    <source>
        <strain evidence="3">JCM 16902</strain>
    </source>
</reference>
<dbReference type="Proteomes" id="UP001501074">
    <property type="component" value="Unassembled WGS sequence"/>
</dbReference>
<dbReference type="InterPro" id="IPR003772">
    <property type="entry name" value="YceD"/>
</dbReference>